<evidence type="ECO:0000313" key="3">
    <source>
        <dbReference type="Proteomes" id="UP000001798"/>
    </source>
</evidence>
<dbReference type="GeneID" id="36394348"/>
<dbReference type="EMBL" id="CP009811">
    <property type="protein sequence ID" value="ATZ52095.1"/>
    <property type="molecule type" value="Genomic_DNA"/>
</dbReference>
<keyword evidence="3" id="KW-1185">Reference proteome</keyword>
<dbReference type="AlphaFoldDB" id="A0A384JNC0"/>
<sequence>MKLANSQDLSPLFLSESFIDYLSDEDFLYQSSAHQLFPAPENNISTFPQFKLLPPEIRIMVFGKAVPNRNSQVADFFFQVCRDRTKFLVSIYDEISPASHLLPLLNACKLSRTVVYDQLKNISLSTPDPHGTMKRTTDGIPIRYFWVDGRRPIQTYIDPVRDTLMLNIPDLMLLEKLGRSIDLSNVERIAITSFPTDFNRSARHKLDNFTFLLLFISTRCPDLKNFQIVSMFPVHTFPGLYRFENMRGYHVIDTDPEMWHGDYWDDDGRMRYHINSIRNVLEDAKVKETEYLRSLENMEDRDNFEYWKKVKLTTALLCKLDTDSNWEILGKKAPEPRLYCFSFQAWILAHEDGSPLNKYKGLAQIFEGAPW</sequence>
<gene>
    <name evidence="2" type="ORF">BCIN_07g06040</name>
</gene>
<proteinExistence type="predicted"/>
<name>A0A384JNC0_BOTFB</name>
<dbReference type="VEuPathDB" id="FungiDB:Bcin07g06040"/>
<accession>A0A384JNC0</accession>
<protein>
    <recommendedName>
        <fullName evidence="1">2EXR domain-containing protein</fullName>
    </recommendedName>
</protein>
<dbReference type="PANTHER" id="PTHR35910">
    <property type="entry name" value="2EXR DOMAIN-CONTAINING PROTEIN"/>
    <property type="match status" value="1"/>
</dbReference>
<dbReference type="KEGG" id="bfu:BCIN_07g06040"/>
<evidence type="ECO:0000259" key="1">
    <source>
        <dbReference type="Pfam" id="PF20150"/>
    </source>
</evidence>
<dbReference type="Proteomes" id="UP000001798">
    <property type="component" value="Chromosome 7"/>
</dbReference>
<organism evidence="2 3">
    <name type="scientific">Botryotinia fuckeliana (strain B05.10)</name>
    <name type="common">Noble rot fungus</name>
    <name type="synonym">Botrytis cinerea</name>
    <dbReference type="NCBI Taxonomy" id="332648"/>
    <lineage>
        <taxon>Eukaryota</taxon>
        <taxon>Fungi</taxon>
        <taxon>Dikarya</taxon>
        <taxon>Ascomycota</taxon>
        <taxon>Pezizomycotina</taxon>
        <taxon>Leotiomycetes</taxon>
        <taxon>Helotiales</taxon>
        <taxon>Sclerotiniaceae</taxon>
        <taxon>Botrytis</taxon>
    </lineage>
</organism>
<evidence type="ECO:0000313" key="2">
    <source>
        <dbReference type="EMBL" id="ATZ52095.1"/>
    </source>
</evidence>
<reference evidence="2 3" key="1">
    <citation type="journal article" date="2011" name="PLoS Genet.">
        <title>Genomic analysis of the necrotrophic fungal pathogens Sclerotinia sclerotiorum and Botrytis cinerea.</title>
        <authorList>
            <person name="Amselem J."/>
            <person name="Cuomo C.A."/>
            <person name="van Kan J.A."/>
            <person name="Viaud M."/>
            <person name="Benito E.P."/>
            <person name="Couloux A."/>
            <person name="Coutinho P.M."/>
            <person name="de Vries R.P."/>
            <person name="Dyer P.S."/>
            <person name="Fillinger S."/>
            <person name="Fournier E."/>
            <person name="Gout L."/>
            <person name="Hahn M."/>
            <person name="Kohn L."/>
            <person name="Lapalu N."/>
            <person name="Plummer K.M."/>
            <person name="Pradier J.M."/>
            <person name="Quevillon E."/>
            <person name="Sharon A."/>
            <person name="Simon A."/>
            <person name="ten Have A."/>
            <person name="Tudzynski B."/>
            <person name="Tudzynski P."/>
            <person name="Wincker P."/>
            <person name="Andrew M."/>
            <person name="Anthouard V."/>
            <person name="Beever R.E."/>
            <person name="Beffa R."/>
            <person name="Benoit I."/>
            <person name="Bouzid O."/>
            <person name="Brault B."/>
            <person name="Chen Z."/>
            <person name="Choquer M."/>
            <person name="Collemare J."/>
            <person name="Cotton P."/>
            <person name="Danchin E.G."/>
            <person name="Da Silva C."/>
            <person name="Gautier A."/>
            <person name="Giraud C."/>
            <person name="Giraud T."/>
            <person name="Gonzalez C."/>
            <person name="Grossetete S."/>
            <person name="Guldener U."/>
            <person name="Henrissat B."/>
            <person name="Howlett B.J."/>
            <person name="Kodira C."/>
            <person name="Kretschmer M."/>
            <person name="Lappartient A."/>
            <person name="Leroch M."/>
            <person name="Levis C."/>
            <person name="Mauceli E."/>
            <person name="Neuveglise C."/>
            <person name="Oeser B."/>
            <person name="Pearson M."/>
            <person name="Poulain J."/>
            <person name="Poussereau N."/>
            <person name="Quesneville H."/>
            <person name="Rascle C."/>
            <person name="Schumacher J."/>
            <person name="Segurens B."/>
            <person name="Sexton A."/>
            <person name="Silva E."/>
            <person name="Sirven C."/>
            <person name="Soanes D.M."/>
            <person name="Talbot N.J."/>
            <person name="Templeton M."/>
            <person name="Yandava C."/>
            <person name="Yarden O."/>
            <person name="Zeng Q."/>
            <person name="Rollins J.A."/>
            <person name="Lebrun M.H."/>
            <person name="Dickman M."/>
        </authorList>
    </citation>
    <scope>NUCLEOTIDE SEQUENCE [LARGE SCALE GENOMIC DNA]</scope>
    <source>
        <strain evidence="2 3">B05.10</strain>
    </source>
</reference>
<dbReference type="InterPro" id="IPR045518">
    <property type="entry name" value="2EXR"/>
</dbReference>
<feature type="domain" description="2EXR" evidence="1">
    <location>
        <begin position="47"/>
        <end position="164"/>
    </location>
</feature>
<reference evidence="2 3" key="2">
    <citation type="journal article" date="2012" name="Eukaryot. Cell">
        <title>Genome update of Botrytis cinerea strains B05.10 and T4.</title>
        <authorList>
            <person name="Staats M."/>
            <person name="van Kan J.A."/>
        </authorList>
    </citation>
    <scope>NUCLEOTIDE SEQUENCE [LARGE SCALE GENOMIC DNA]</scope>
    <source>
        <strain evidence="2 3">B05.10</strain>
    </source>
</reference>
<dbReference type="OrthoDB" id="3466147at2759"/>
<reference evidence="2 3" key="3">
    <citation type="journal article" date="2017" name="Mol. Plant Pathol.">
        <title>A gapless genome sequence of the fungus Botrytis cinerea.</title>
        <authorList>
            <person name="Van Kan J.A."/>
            <person name="Stassen J.H."/>
            <person name="Mosbach A."/>
            <person name="Van Der Lee T.A."/>
            <person name="Faino L."/>
            <person name="Farmer A.D."/>
            <person name="Papasotiriou D.G."/>
            <person name="Zhou S."/>
            <person name="Seidl M.F."/>
            <person name="Cottam E."/>
            <person name="Edel D."/>
            <person name="Hahn M."/>
            <person name="Schwartz D.C."/>
            <person name="Dietrich R.A."/>
            <person name="Widdison S."/>
            <person name="Scalliet G."/>
        </authorList>
    </citation>
    <scope>NUCLEOTIDE SEQUENCE [LARGE SCALE GENOMIC DNA]</scope>
    <source>
        <strain evidence="2 3">B05.10</strain>
    </source>
</reference>
<dbReference type="PANTHER" id="PTHR35910:SF1">
    <property type="entry name" value="2EXR DOMAIN-CONTAINING PROTEIN"/>
    <property type="match status" value="1"/>
</dbReference>
<dbReference type="RefSeq" id="XP_024549991.1">
    <property type="nucleotide sequence ID" value="XM_024694202.1"/>
</dbReference>
<dbReference type="Pfam" id="PF20150">
    <property type="entry name" value="2EXR"/>
    <property type="match status" value="1"/>
</dbReference>